<comment type="caution">
    <text evidence="2">The sequence shown here is derived from an EMBL/GenBank/DDBJ whole genome shotgun (WGS) entry which is preliminary data.</text>
</comment>
<evidence type="ECO:0000313" key="3">
    <source>
        <dbReference type="Proteomes" id="UP001228376"/>
    </source>
</evidence>
<keyword evidence="3" id="KW-1185">Reference proteome</keyword>
<protein>
    <submittedName>
        <fullName evidence="2">DUF3298 domain-containing protein</fullName>
    </submittedName>
</protein>
<dbReference type="Gene3D" id="3.90.640.20">
    <property type="entry name" value="Heat-shock cognate protein, ATPase"/>
    <property type="match status" value="1"/>
</dbReference>
<dbReference type="EMBL" id="JAROCA020000003">
    <property type="protein sequence ID" value="MDY0407047.1"/>
    <property type="molecule type" value="Genomic_DNA"/>
</dbReference>
<dbReference type="Gene3D" id="3.30.565.40">
    <property type="entry name" value="Fervidobacterium nodosum Rt17-B1 like"/>
    <property type="match status" value="1"/>
</dbReference>
<dbReference type="InterPro" id="IPR021729">
    <property type="entry name" value="DUF3298"/>
</dbReference>
<evidence type="ECO:0000313" key="2">
    <source>
        <dbReference type="EMBL" id="MDY0407047.1"/>
    </source>
</evidence>
<proteinExistence type="predicted"/>
<dbReference type="InterPro" id="IPR037126">
    <property type="entry name" value="PdaC/RsiV-like_sf"/>
</dbReference>
<gene>
    <name evidence="2" type="ORF">P5G51_018405</name>
</gene>
<dbReference type="Pfam" id="PF11738">
    <property type="entry name" value="DUF3298"/>
    <property type="match status" value="1"/>
</dbReference>
<dbReference type="RefSeq" id="WP_306065748.1">
    <property type="nucleotide sequence ID" value="NZ_JAROCA020000003.1"/>
</dbReference>
<name>A0ABU5CL14_9BACI</name>
<organism evidence="2 3">
    <name type="scientific">Tigheibacillus jepli</name>
    <dbReference type="NCBI Taxonomy" id="3035914"/>
    <lineage>
        <taxon>Bacteria</taxon>
        <taxon>Bacillati</taxon>
        <taxon>Bacillota</taxon>
        <taxon>Bacilli</taxon>
        <taxon>Bacillales</taxon>
        <taxon>Bacillaceae</taxon>
        <taxon>Tigheibacillus</taxon>
    </lineage>
</organism>
<evidence type="ECO:0000259" key="1">
    <source>
        <dbReference type="Pfam" id="PF11738"/>
    </source>
</evidence>
<sequence>MSTQALPAIVQTFVLNRDPIKIYYPQVIGLSDIQVQQTVNRKILQTIQTIIRDEYVQQQANTFAQMLGTFEIKNNQRGIFSLTFSNYAIASQHANGLTIMKSLTCNMQTGKEEKLHTLFKPNSNYIDVLSRHVEQQIKTRNIPLINSFSHIKENQDFYIADKTLVLYFQQYELTPHYFGFPIFPISIYTLEDIIPNDGVLANLATNS</sequence>
<feature type="domain" description="DUF3298" evidence="1">
    <location>
        <begin position="118"/>
        <end position="186"/>
    </location>
</feature>
<dbReference type="Proteomes" id="UP001228376">
    <property type="component" value="Unassembled WGS sequence"/>
</dbReference>
<reference evidence="2 3" key="1">
    <citation type="submission" date="2023-10" db="EMBL/GenBank/DDBJ databases">
        <title>179-bfca-hs.</title>
        <authorList>
            <person name="Miliotis G."/>
            <person name="Sengupta P."/>
            <person name="Hameed A."/>
            <person name="Chuvochina M."/>
            <person name="Mcdonagh F."/>
            <person name="Simpson A.C."/>
            <person name="Singh N.K."/>
            <person name="Rekha P.D."/>
            <person name="Raman K."/>
            <person name="Hugenholtz P."/>
            <person name="Venkateswaran K."/>
        </authorList>
    </citation>
    <scope>NUCLEOTIDE SEQUENCE [LARGE SCALE GENOMIC DNA]</scope>
    <source>
        <strain evidence="2 3">179-BFC-A-HS</strain>
    </source>
</reference>
<accession>A0ABU5CL14</accession>